<proteinExistence type="predicted"/>
<dbReference type="InterPro" id="IPR007563">
    <property type="entry name" value="DUF554"/>
</dbReference>
<evidence type="ECO:0000256" key="1">
    <source>
        <dbReference type="SAM" id="Phobius"/>
    </source>
</evidence>
<keyword evidence="1" id="KW-0812">Transmembrane</keyword>
<feature type="transmembrane region" description="Helical" evidence="1">
    <location>
        <begin position="139"/>
        <end position="160"/>
    </location>
</feature>
<keyword evidence="1" id="KW-1133">Transmembrane helix</keyword>
<feature type="transmembrane region" description="Helical" evidence="1">
    <location>
        <begin position="167"/>
        <end position="190"/>
    </location>
</feature>
<name>A0A1L8MP39_9STRE</name>
<organism evidence="2 3">
    <name type="scientific">Streptococcus bovimastitidis</name>
    <dbReference type="NCBI Taxonomy" id="1856638"/>
    <lineage>
        <taxon>Bacteria</taxon>
        <taxon>Bacillati</taxon>
        <taxon>Bacillota</taxon>
        <taxon>Bacilli</taxon>
        <taxon>Lactobacillales</taxon>
        <taxon>Streptococcaceae</taxon>
        <taxon>Streptococcus</taxon>
    </lineage>
</organism>
<dbReference type="EMBL" id="LZDD01000001">
    <property type="protein sequence ID" value="OJF72496.1"/>
    <property type="molecule type" value="Genomic_DNA"/>
</dbReference>
<dbReference type="RefSeq" id="WP_071793161.1">
    <property type="nucleotide sequence ID" value="NZ_LZDD01000001.1"/>
</dbReference>
<dbReference type="Proteomes" id="UP000182015">
    <property type="component" value="Unassembled WGS sequence"/>
</dbReference>
<feature type="transmembrane region" description="Helical" evidence="1">
    <location>
        <begin position="113"/>
        <end position="133"/>
    </location>
</feature>
<evidence type="ECO:0000313" key="3">
    <source>
        <dbReference type="Proteomes" id="UP000182015"/>
    </source>
</evidence>
<dbReference type="OrthoDB" id="9797976at2"/>
<dbReference type="AlphaFoldDB" id="A0A1L8MP39"/>
<feature type="transmembrane region" description="Helical" evidence="1">
    <location>
        <begin position="38"/>
        <end position="59"/>
    </location>
</feature>
<dbReference type="PANTHER" id="PTHR36111">
    <property type="entry name" value="INNER MEMBRANE PROTEIN-RELATED"/>
    <property type="match status" value="1"/>
</dbReference>
<feature type="transmembrane region" description="Helical" evidence="1">
    <location>
        <begin position="6"/>
        <end position="26"/>
    </location>
</feature>
<comment type="caution">
    <text evidence="2">The sequence shown here is derived from an EMBL/GenBank/DDBJ whole genome shotgun (WGS) entry which is preliminary data.</text>
</comment>
<sequence>MTYFIGMGTIINTIAILLAGVFGVLFGKYLNDRHQDGLNMASGVSVLFIGISGAMPGMLKIAHDGLTSEHALLVVGCLSLGSLLGEFLNIEANFDKVGYWLKAKTGSSKDPDFVNAFVTSTLTVSIGAMAIIGPVQDGISGNISILMTKSVLDFVIIIVLTTSLGKGAIFSAIPVLVIQGAITILARLVQPFMTPIALSNISLVGSILIFCVGLNIVWGKKMRVANMLPALIFATILAYF</sequence>
<accession>A0A1L8MP39</accession>
<gene>
    <name evidence="2" type="ORF">A9Q68_02830</name>
</gene>
<dbReference type="PANTHER" id="PTHR36111:SF2">
    <property type="entry name" value="INNER MEMBRANE PROTEIN"/>
    <property type="match status" value="1"/>
</dbReference>
<reference evidence="3" key="1">
    <citation type="submission" date="2016-06" db="EMBL/GenBank/DDBJ databases">
        <authorList>
            <person name="de Vries S.P.W."/>
            <person name="Hadjirin N.F."/>
            <person name="Lay E.M."/>
            <person name="Zadoks R.N."/>
            <person name="Peacock S.J."/>
            <person name="Parkhill J."/>
            <person name="Grant A.J."/>
            <person name="Mcdougall S."/>
            <person name="Holmes M.A."/>
        </authorList>
    </citation>
    <scope>NUCLEOTIDE SEQUENCE [LARGE SCALE GENOMIC DNA]</scope>
    <source>
        <strain evidence="3">NZ1587</strain>
    </source>
</reference>
<evidence type="ECO:0008006" key="4">
    <source>
        <dbReference type="Google" id="ProtNLM"/>
    </source>
</evidence>
<evidence type="ECO:0000313" key="2">
    <source>
        <dbReference type="EMBL" id="OJF72496.1"/>
    </source>
</evidence>
<feature type="transmembrane region" description="Helical" evidence="1">
    <location>
        <begin position="196"/>
        <end position="218"/>
    </location>
</feature>
<protein>
    <recommendedName>
        <fullName evidence="4">DUF554 domain-containing protein</fullName>
    </recommendedName>
</protein>
<keyword evidence="1" id="KW-0472">Membrane</keyword>
<feature type="transmembrane region" description="Helical" evidence="1">
    <location>
        <begin position="71"/>
        <end position="92"/>
    </location>
</feature>
<dbReference type="Pfam" id="PF04474">
    <property type="entry name" value="DUF554"/>
    <property type="match status" value="1"/>
</dbReference>
<keyword evidence="3" id="KW-1185">Reference proteome</keyword>